<dbReference type="InterPro" id="IPR001461">
    <property type="entry name" value="Aspartic_peptidase_A1"/>
</dbReference>
<name>A0AAV5F845_ELECO</name>
<dbReference type="InterPro" id="IPR032799">
    <property type="entry name" value="TAXi_C"/>
</dbReference>
<dbReference type="InterPro" id="IPR001969">
    <property type="entry name" value="Aspartic_peptidase_AS"/>
</dbReference>
<feature type="signal peptide" evidence="7">
    <location>
        <begin position="1"/>
        <end position="19"/>
    </location>
</feature>
<dbReference type="InterPro" id="IPR032861">
    <property type="entry name" value="TAXi_N"/>
</dbReference>
<dbReference type="Gene3D" id="2.40.70.10">
    <property type="entry name" value="Acid Proteases"/>
    <property type="match status" value="2"/>
</dbReference>
<keyword evidence="2" id="KW-0645">Protease</keyword>
<dbReference type="CDD" id="cd05476">
    <property type="entry name" value="pepsin_A_like_plant"/>
    <property type="match status" value="1"/>
</dbReference>
<dbReference type="EMBL" id="BQKI01000082">
    <property type="protein sequence ID" value="GJN31031.1"/>
    <property type="molecule type" value="Genomic_DNA"/>
</dbReference>
<dbReference type="Pfam" id="PF14543">
    <property type="entry name" value="TAXi_N"/>
    <property type="match status" value="1"/>
</dbReference>
<keyword evidence="7" id="KW-0732">Signal</keyword>
<evidence type="ECO:0000256" key="7">
    <source>
        <dbReference type="SAM" id="SignalP"/>
    </source>
</evidence>
<reference evidence="9" key="2">
    <citation type="submission" date="2021-12" db="EMBL/GenBank/DDBJ databases">
        <title>Resequencing data analysis of finger millet.</title>
        <authorList>
            <person name="Hatakeyama M."/>
            <person name="Aluri S."/>
            <person name="Balachadran M.T."/>
            <person name="Sivarajan S.R."/>
            <person name="Poveda L."/>
            <person name="Shimizu-Inatsugi R."/>
            <person name="Schlapbach R."/>
            <person name="Sreeman S.M."/>
            <person name="Shimizu K.K."/>
        </authorList>
    </citation>
    <scope>NUCLEOTIDE SEQUENCE</scope>
</reference>
<dbReference type="PANTHER" id="PTHR47965">
    <property type="entry name" value="ASPARTYL PROTEASE-RELATED"/>
    <property type="match status" value="1"/>
</dbReference>
<dbReference type="InterPro" id="IPR021109">
    <property type="entry name" value="Peptidase_aspartic_dom_sf"/>
</dbReference>
<evidence type="ECO:0000259" key="8">
    <source>
        <dbReference type="PROSITE" id="PS51767"/>
    </source>
</evidence>
<accession>A0AAV5F845</accession>
<feature type="chain" id="PRO_5043461760" description="Peptidase A1 domain-containing protein" evidence="7">
    <location>
        <begin position="20"/>
        <end position="443"/>
    </location>
</feature>
<organism evidence="9 10">
    <name type="scientific">Eleusine coracana subsp. coracana</name>
    <dbReference type="NCBI Taxonomy" id="191504"/>
    <lineage>
        <taxon>Eukaryota</taxon>
        <taxon>Viridiplantae</taxon>
        <taxon>Streptophyta</taxon>
        <taxon>Embryophyta</taxon>
        <taxon>Tracheophyta</taxon>
        <taxon>Spermatophyta</taxon>
        <taxon>Magnoliopsida</taxon>
        <taxon>Liliopsida</taxon>
        <taxon>Poales</taxon>
        <taxon>Poaceae</taxon>
        <taxon>PACMAD clade</taxon>
        <taxon>Chloridoideae</taxon>
        <taxon>Cynodonteae</taxon>
        <taxon>Eleusininae</taxon>
        <taxon>Eleusine</taxon>
    </lineage>
</organism>
<evidence type="ECO:0000313" key="10">
    <source>
        <dbReference type="Proteomes" id="UP001054889"/>
    </source>
</evidence>
<evidence type="ECO:0000256" key="2">
    <source>
        <dbReference type="ARBA" id="ARBA00022670"/>
    </source>
</evidence>
<keyword evidence="5" id="KW-0325">Glycoprotein</keyword>
<feature type="active site" evidence="6">
    <location>
        <position position="279"/>
    </location>
</feature>
<comment type="caution">
    <text evidence="9">The sequence shown here is derived from an EMBL/GenBank/DDBJ whole genome shotgun (WGS) entry which is preliminary data.</text>
</comment>
<dbReference type="PROSITE" id="PS51767">
    <property type="entry name" value="PEPTIDASE_A1"/>
    <property type="match status" value="1"/>
</dbReference>
<dbReference type="PROSITE" id="PS00141">
    <property type="entry name" value="ASP_PROTEASE"/>
    <property type="match status" value="1"/>
</dbReference>
<keyword evidence="10" id="KW-1185">Reference proteome</keyword>
<evidence type="ECO:0000256" key="4">
    <source>
        <dbReference type="ARBA" id="ARBA00022801"/>
    </source>
</evidence>
<dbReference type="GO" id="GO:0006508">
    <property type="term" value="P:proteolysis"/>
    <property type="evidence" value="ECO:0007669"/>
    <property type="project" value="UniProtKB-KW"/>
</dbReference>
<dbReference type="FunFam" id="2.40.70.10:FF:000073">
    <property type="entry name" value="Aspartic proteinase PCS1"/>
    <property type="match status" value="1"/>
</dbReference>
<evidence type="ECO:0000256" key="3">
    <source>
        <dbReference type="ARBA" id="ARBA00022750"/>
    </source>
</evidence>
<dbReference type="InterPro" id="IPR033121">
    <property type="entry name" value="PEPTIDASE_A1"/>
</dbReference>
<comment type="similarity">
    <text evidence="1">Belongs to the peptidase A1 family.</text>
</comment>
<sequence>MEWVLVLLCLLSLVARAAAVVVLPLRLQEVLPPPQVPAKNMVRFRRNVSLTVPVSVGTPPQNVTMVLDTGSELSWLLCNATTTSSSSPFNASASWTYRGVPCASPDCQWRGRDLPVWPTCAPDSTSCRVSLSYADATSADGLLAADTFALAAGAGAPALLFGCITSYYSSSDSDDATTGLLGMNRGALSLVTQTGTRRFAYCIAPGDAPGLLVLGDGDAAPSRPLSYTPLVEVSLPLPYFDRAAYSVQLDGIRVGATRLPIPEWALAPDHTGAGQTMLDSGTQFTFLLADAYAALKREFANQTRALLAPLDDDEHQNFAFQGAFDACFRATEARMAVVLARGLLPEVGLVLRGGAEVVVGGDRLLHAVPGERRRRGKEEEEEEAVWCLTFGSAEAAGVEAYVIGHHHQQDVWVEYDLRNGRVGFAPARCSIVAAQRLGATTGA</sequence>
<dbReference type="PANTHER" id="PTHR47965:SF77">
    <property type="entry name" value="ASPARTIC PROTEINASE PCS1"/>
    <property type="match status" value="1"/>
</dbReference>
<evidence type="ECO:0000313" key="9">
    <source>
        <dbReference type="EMBL" id="GJN31031.1"/>
    </source>
</evidence>
<dbReference type="InterPro" id="IPR034161">
    <property type="entry name" value="Pepsin-like_plant"/>
</dbReference>
<evidence type="ECO:0000256" key="6">
    <source>
        <dbReference type="PIRSR" id="PIRSR601461-1"/>
    </source>
</evidence>
<dbReference type="Pfam" id="PF14541">
    <property type="entry name" value="TAXi_C"/>
    <property type="match status" value="1"/>
</dbReference>
<evidence type="ECO:0000256" key="5">
    <source>
        <dbReference type="ARBA" id="ARBA00023180"/>
    </source>
</evidence>
<protein>
    <recommendedName>
        <fullName evidence="8">Peptidase A1 domain-containing protein</fullName>
    </recommendedName>
</protein>
<gene>
    <name evidence="9" type="primary">gb19385</name>
    <name evidence="9" type="ORF">PR202_gb19385</name>
</gene>
<dbReference type="Proteomes" id="UP001054889">
    <property type="component" value="Unassembled WGS sequence"/>
</dbReference>
<keyword evidence="4" id="KW-0378">Hydrolase</keyword>
<dbReference type="GO" id="GO:0004190">
    <property type="term" value="F:aspartic-type endopeptidase activity"/>
    <property type="evidence" value="ECO:0007669"/>
    <property type="project" value="UniProtKB-KW"/>
</dbReference>
<reference evidence="9" key="1">
    <citation type="journal article" date="2018" name="DNA Res.">
        <title>Multiple hybrid de novo genome assembly of finger millet, an orphan allotetraploid crop.</title>
        <authorList>
            <person name="Hatakeyama M."/>
            <person name="Aluri S."/>
            <person name="Balachadran M.T."/>
            <person name="Sivarajan S.R."/>
            <person name="Patrignani A."/>
            <person name="Gruter S."/>
            <person name="Poveda L."/>
            <person name="Shimizu-Inatsugi R."/>
            <person name="Baeten J."/>
            <person name="Francoijs K.J."/>
            <person name="Nataraja K.N."/>
            <person name="Reddy Y.A.N."/>
            <person name="Phadnis S."/>
            <person name="Ravikumar R.L."/>
            <person name="Schlapbach R."/>
            <person name="Sreeman S.M."/>
            <person name="Shimizu K.K."/>
        </authorList>
    </citation>
    <scope>NUCLEOTIDE SEQUENCE</scope>
</reference>
<feature type="domain" description="Peptidase A1" evidence="8">
    <location>
        <begin position="50"/>
        <end position="425"/>
    </location>
</feature>
<proteinExistence type="inferred from homology"/>
<keyword evidence="3" id="KW-0064">Aspartyl protease</keyword>
<dbReference type="SUPFAM" id="SSF50630">
    <property type="entry name" value="Acid proteases"/>
    <property type="match status" value="1"/>
</dbReference>
<dbReference type="AlphaFoldDB" id="A0AAV5F845"/>
<evidence type="ECO:0000256" key="1">
    <source>
        <dbReference type="ARBA" id="ARBA00007447"/>
    </source>
</evidence>
<feature type="active site" evidence="6">
    <location>
        <position position="68"/>
    </location>
</feature>